<comment type="subunit">
    <text evidence="7">Consists of a catalytic RNA component (M1 or rnpB) and a protein subunit.</text>
</comment>
<dbReference type="InterPro" id="IPR020539">
    <property type="entry name" value="RNase_P_CS"/>
</dbReference>
<gene>
    <name evidence="7 9" type="primary">rnpA</name>
    <name evidence="9" type="ORF">J7W16_15860</name>
</gene>
<dbReference type="InterPro" id="IPR000100">
    <property type="entry name" value="RNase_P"/>
</dbReference>
<reference evidence="9" key="1">
    <citation type="submission" date="2021-03" db="EMBL/GenBank/DDBJ databases">
        <title>Bacillus suaedae sp. nov., isolated from Suaeda aralocaspica.</title>
        <authorList>
            <person name="Lei R.F.R."/>
        </authorList>
    </citation>
    <scope>NUCLEOTIDE SEQUENCE</scope>
    <source>
        <strain evidence="9">YZJH907-2</strain>
    </source>
</reference>
<dbReference type="GO" id="GO:0030677">
    <property type="term" value="C:ribonuclease P complex"/>
    <property type="evidence" value="ECO:0007669"/>
    <property type="project" value="TreeGrafter"/>
</dbReference>
<dbReference type="GO" id="GO:0000049">
    <property type="term" value="F:tRNA binding"/>
    <property type="evidence" value="ECO:0007669"/>
    <property type="project" value="UniProtKB-UniRule"/>
</dbReference>
<evidence type="ECO:0000256" key="2">
    <source>
        <dbReference type="ARBA" id="ARBA00022694"/>
    </source>
</evidence>
<accession>A0A941AQB1</accession>
<evidence type="ECO:0000256" key="6">
    <source>
        <dbReference type="ARBA" id="ARBA00022884"/>
    </source>
</evidence>
<dbReference type="GO" id="GO:0004526">
    <property type="term" value="F:ribonuclease P activity"/>
    <property type="evidence" value="ECO:0007669"/>
    <property type="project" value="UniProtKB-UniRule"/>
</dbReference>
<dbReference type="Pfam" id="PF00825">
    <property type="entry name" value="Ribonuclease_P"/>
    <property type="match status" value="1"/>
</dbReference>
<keyword evidence="6 7" id="KW-0694">RNA-binding</keyword>
<dbReference type="GO" id="GO:0042781">
    <property type="term" value="F:3'-tRNA processing endoribonuclease activity"/>
    <property type="evidence" value="ECO:0007669"/>
    <property type="project" value="TreeGrafter"/>
</dbReference>
<comment type="similarity">
    <text evidence="7">Belongs to the RnpA family.</text>
</comment>
<dbReference type="InterPro" id="IPR020568">
    <property type="entry name" value="Ribosomal_Su5_D2-typ_SF"/>
</dbReference>
<keyword evidence="10" id="KW-1185">Reference proteome</keyword>
<dbReference type="Proteomes" id="UP000678228">
    <property type="component" value="Unassembled WGS sequence"/>
</dbReference>
<name>A0A941AQB1_9BACI</name>
<comment type="function">
    <text evidence="1 7">RNaseP catalyzes the removal of the 5'-leader sequence from pre-tRNA to produce the mature 5'-terminus. It can also cleave other RNA substrates such as 4.5S RNA. The protein component plays an auxiliary but essential role in vivo by binding to the 5'-leader sequence and broadening the substrate specificity of the ribozyme.</text>
</comment>
<dbReference type="HAMAP" id="MF_00227">
    <property type="entry name" value="RNase_P"/>
    <property type="match status" value="1"/>
</dbReference>
<organism evidence="9 10">
    <name type="scientific">Halalkalibacter suaedae</name>
    <dbReference type="NCBI Taxonomy" id="2822140"/>
    <lineage>
        <taxon>Bacteria</taxon>
        <taxon>Bacillati</taxon>
        <taxon>Bacillota</taxon>
        <taxon>Bacilli</taxon>
        <taxon>Bacillales</taxon>
        <taxon>Bacillaceae</taxon>
        <taxon>Halalkalibacter</taxon>
    </lineage>
</organism>
<dbReference type="InterPro" id="IPR014721">
    <property type="entry name" value="Ribsml_uS5_D2-typ_fold_subgr"/>
</dbReference>
<evidence type="ECO:0000313" key="10">
    <source>
        <dbReference type="Proteomes" id="UP000678228"/>
    </source>
</evidence>
<dbReference type="PANTHER" id="PTHR33992:SF1">
    <property type="entry name" value="RIBONUCLEASE P PROTEIN COMPONENT"/>
    <property type="match status" value="1"/>
</dbReference>
<dbReference type="EC" id="3.1.26.5" evidence="7 8"/>
<dbReference type="GO" id="GO:0001682">
    <property type="term" value="P:tRNA 5'-leader removal"/>
    <property type="evidence" value="ECO:0007669"/>
    <property type="project" value="UniProtKB-UniRule"/>
</dbReference>
<protein>
    <recommendedName>
        <fullName evidence="7 8">Ribonuclease P protein component</fullName>
        <shortName evidence="7">RNase P protein</shortName>
        <shortName evidence="7">RNaseP protein</shortName>
        <ecNumber evidence="7 8">3.1.26.5</ecNumber>
    </recommendedName>
    <alternativeName>
        <fullName evidence="7">Protein C5</fullName>
    </alternativeName>
</protein>
<proteinExistence type="inferred from homology"/>
<dbReference type="RefSeq" id="WP_210598461.1">
    <property type="nucleotide sequence ID" value="NZ_JAGKSQ010000007.1"/>
</dbReference>
<dbReference type="AlphaFoldDB" id="A0A941AQB1"/>
<keyword evidence="4 7" id="KW-0255">Endonuclease</keyword>
<dbReference type="EMBL" id="JAGKSQ010000007">
    <property type="protein sequence ID" value="MBP3952601.1"/>
    <property type="molecule type" value="Genomic_DNA"/>
</dbReference>
<keyword evidence="5 7" id="KW-0378">Hydrolase</keyword>
<evidence type="ECO:0000256" key="7">
    <source>
        <dbReference type="HAMAP-Rule" id="MF_00227"/>
    </source>
</evidence>
<dbReference type="Gene3D" id="3.30.230.10">
    <property type="match status" value="1"/>
</dbReference>
<dbReference type="SUPFAM" id="SSF54211">
    <property type="entry name" value="Ribosomal protein S5 domain 2-like"/>
    <property type="match status" value="1"/>
</dbReference>
<keyword evidence="3 7" id="KW-0540">Nuclease</keyword>
<dbReference type="PANTHER" id="PTHR33992">
    <property type="entry name" value="RIBONUCLEASE P PROTEIN COMPONENT"/>
    <property type="match status" value="1"/>
</dbReference>
<evidence type="ECO:0000256" key="3">
    <source>
        <dbReference type="ARBA" id="ARBA00022722"/>
    </source>
</evidence>
<comment type="caution">
    <text evidence="9">The sequence shown here is derived from an EMBL/GenBank/DDBJ whole genome shotgun (WGS) entry which is preliminary data.</text>
</comment>
<evidence type="ECO:0000256" key="1">
    <source>
        <dbReference type="ARBA" id="ARBA00002663"/>
    </source>
</evidence>
<sequence>MKKEQRIKKNDEFSKVFKHGKSVANRQFVLYTLRKEGQDALRIGLSVSKKVGNAVTRNQIKRYIREVFRLNEESLAANVDYVVIARNPAAEMKFAEIEKSLFHILKKANVLNKKAILSK</sequence>
<evidence type="ECO:0000256" key="5">
    <source>
        <dbReference type="ARBA" id="ARBA00022801"/>
    </source>
</evidence>
<dbReference type="PROSITE" id="PS00648">
    <property type="entry name" value="RIBONUCLEASE_P"/>
    <property type="match status" value="1"/>
</dbReference>
<dbReference type="FunFam" id="3.30.230.10:FF:000021">
    <property type="entry name" value="Ribonuclease P protein component"/>
    <property type="match status" value="1"/>
</dbReference>
<evidence type="ECO:0000256" key="4">
    <source>
        <dbReference type="ARBA" id="ARBA00022759"/>
    </source>
</evidence>
<keyword evidence="2 7" id="KW-0819">tRNA processing</keyword>
<comment type="catalytic activity">
    <reaction evidence="7">
        <text>Endonucleolytic cleavage of RNA, removing 5'-extranucleotides from tRNA precursor.</text>
        <dbReference type="EC" id="3.1.26.5"/>
    </reaction>
</comment>
<evidence type="ECO:0000256" key="8">
    <source>
        <dbReference type="NCBIfam" id="TIGR00188"/>
    </source>
</evidence>
<dbReference type="NCBIfam" id="TIGR00188">
    <property type="entry name" value="rnpA"/>
    <property type="match status" value="1"/>
</dbReference>
<evidence type="ECO:0000313" key="9">
    <source>
        <dbReference type="EMBL" id="MBP3952601.1"/>
    </source>
</evidence>